<dbReference type="InterPro" id="IPR011990">
    <property type="entry name" value="TPR-like_helical_dom_sf"/>
</dbReference>
<protein>
    <submittedName>
        <fullName evidence="6">Interferon-induced protein with tetratricopeptide repeats 1B-like</fullName>
    </submittedName>
</protein>
<dbReference type="Proteomes" id="UP001178508">
    <property type="component" value="Chromosome 7"/>
</dbReference>
<keyword evidence="7" id="KW-1185">Reference proteome</keyword>
<evidence type="ECO:0000256" key="3">
    <source>
        <dbReference type="ARBA" id="ARBA00022803"/>
    </source>
</evidence>
<accession>A0AAV1FEW6</accession>
<comment type="similarity">
    <text evidence="5">Belongs to the IFIT family.</text>
</comment>
<dbReference type="InterPro" id="IPR019734">
    <property type="entry name" value="TPR_rpt"/>
</dbReference>
<proteinExistence type="inferred from homology"/>
<keyword evidence="1" id="KW-0399">Innate immunity</keyword>
<keyword evidence="2" id="KW-0677">Repeat</keyword>
<dbReference type="AlphaFoldDB" id="A0AAV1FEW6"/>
<dbReference type="SMART" id="SM00028">
    <property type="entry name" value="TPR"/>
    <property type="match status" value="3"/>
</dbReference>
<sequence>MESKMEFLQCHFNWDLDYSRSRLLNLRDKLEDICEETGNRWLGHFYNLQGFIQVKLEEYEDAKRLFNKAAEAFSELRHADEGPWLVVNYGNLAWLHHHLREHEESQAYLSKVDVLMKKYPSPSQSELHPEIYAEKAWTLIYLKEELNAAVDHFEKAARMQPDMVEWNSSYVISSVKAQEQNTGEVEADLLEKMRAAKERDPENLYLAVLYLEQRAKKGEKIQEEVREFARNNLESLSCSYSSMKSLLEVYKNHLPIDEAIDLAEEALQMHPDRRHLKKCVAFCYRWKMLLFRDSPRRPGMKDRAISLHRELLSLYPHSLVSKIIDLAIVYAKSGDQAKAEQIYQELLQDELDPADKQLLYYSYAKYLYVDQHDSDGSIRYHMKAAEIPVRSGSREGSIRALHKIKDRGQHRMCPEIEKFLQNLQDPRP</sequence>
<evidence type="ECO:0000256" key="5">
    <source>
        <dbReference type="ARBA" id="ARBA00038336"/>
    </source>
</evidence>
<name>A0AAV1FEW6_XYRNO</name>
<dbReference type="PANTHER" id="PTHR10271">
    <property type="entry name" value="INTERFERON-INDUCED PROTEIN WITH TETRATRICOPEPTIDE REPEATS"/>
    <property type="match status" value="1"/>
</dbReference>
<dbReference type="GO" id="GO:0045087">
    <property type="term" value="P:innate immune response"/>
    <property type="evidence" value="ECO:0007669"/>
    <property type="project" value="UniProtKB-KW"/>
</dbReference>
<evidence type="ECO:0000313" key="6">
    <source>
        <dbReference type="EMBL" id="CAJ1059501.1"/>
    </source>
</evidence>
<dbReference type="GO" id="GO:0005829">
    <property type="term" value="C:cytosol"/>
    <property type="evidence" value="ECO:0007669"/>
    <property type="project" value="TreeGrafter"/>
</dbReference>
<organism evidence="6 7">
    <name type="scientific">Xyrichtys novacula</name>
    <name type="common">Pearly razorfish</name>
    <name type="synonym">Hemipteronotus novacula</name>
    <dbReference type="NCBI Taxonomy" id="13765"/>
    <lineage>
        <taxon>Eukaryota</taxon>
        <taxon>Metazoa</taxon>
        <taxon>Chordata</taxon>
        <taxon>Craniata</taxon>
        <taxon>Vertebrata</taxon>
        <taxon>Euteleostomi</taxon>
        <taxon>Actinopterygii</taxon>
        <taxon>Neopterygii</taxon>
        <taxon>Teleostei</taxon>
        <taxon>Neoteleostei</taxon>
        <taxon>Acanthomorphata</taxon>
        <taxon>Eupercaria</taxon>
        <taxon>Labriformes</taxon>
        <taxon>Labridae</taxon>
        <taxon>Xyrichtys</taxon>
    </lineage>
</organism>
<gene>
    <name evidence="6" type="ORF">XNOV1_A030515</name>
</gene>
<reference evidence="6" key="1">
    <citation type="submission" date="2023-08" db="EMBL/GenBank/DDBJ databases">
        <authorList>
            <person name="Alioto T."/>
            <person name="Alioto T."/>
            <person name="Gomez Garrido J."/>
        </authorList>
    </citation>
    <scope>NUCLEOTIDE SEQUENCE</scope>
</reference>
<dbReference type="SUPFAM" id="SSF48452">
    <property type="entry name" value="TPR-like"/>
    <property type="match status" value="1"/>
</dbReference>
<dbReference type="EMBL" id="OY660870">
    <property type="protein sequence ID" value="CAJ1059501.1"/>
    <property type="molecule type" value="Genomic_DNA"/>
</dbReference>
<keyword evidence="3" id="KW-0802">TPR repeat</keyword>
<dbReference type="FunFam" id="1.25.40.10:FF:000036">
    <property type="entry name" value="interferon-induced protein with tetratricopeptide repeats 5"/>
    <property type="match status" value="1"/>
</dbReference>
<evidence type="ECO:0000256" key="2">
    <source>
        <dbReference type="ARBA" id="ARBA00022737"/>
    </source>
</evidence>
<keyword evidence="4" id="KW-0391">Immunity</keyword>
<dbReference type="Gene3D" id="1.25.40.10">
    <property type="entry name" value="Tetratricopeptide repeat domain"/>
    <property type="match status" value="3"/>
</dbReference>
<dbReference type="GO" id="GO:0051607">
    <property type="term" value="P:defense response to virus"/>
    <property type="evidence" value="ECO:0007669"/>
    <property type="project" value="TreeGrafter"/>
</dbReference>
<evidence type="ECO:0000256" key="4">
    <source>
        <dbReference type="ARBA" id="ARBA00022859"/>
    </source>
</evidence>
<evidence type="ECO:0000256" key="1">
    <source>
        <dbReference type="ARBA" id="ARBA00022588"/>
    </source>
</evidence>
<evidence type="ECO:0000313" key="7">
    <source>
        <dbReference type="Proteomes" id="UP001178508"/>
    </source>
</evidence>
<dbReference type="PANTHER" id="PTHR10271:SF14">
    <property type="entry name" value="INTERFERON-INDUCED PROTEIN WITH TETRATRICOPEPTIDE REPEATS-RELATED"/>
    <property type="match status" value="1"/>
</dbReference>